<dbReference type="GO" id="GO:0006631">
    <property type="term" value="P:fatty acid metabolic process"/>
    <property type="evidence" value="ECO:0007669"/>
    <property type="project" value="TreeGrafter"/>
</dbReference>
<dbReference type="InterPro" id="IPR037151">
    <property type="entry name" value="AlkB-like_sf"/>
</dbReference>
<dbReference type="Gene3D" id="2.60.120.590">
    <property type="entry name" value="Alpha-ketoglutarate-dependent dioxygenase AlkB-like"/>
    <property type="match status" value="1"/>
</dbReference>
<dbReference type="GO" id="GO:0006974">
    <property type="term" value="P:DNA damage response"/>
    <property type="evidence" value="ECO:0007669"/>
    <property type="project" value="InterPro"/>
</dbReference>
<dbReference type="PANTHER" id="PTHR21052">
    <property type="entry name" value="SPERMATOGENESIS ASSOCIATED 11-RELATED"/>
    <property type="match status" value="1"/>
</dbReference>
<evidence type="ECO:0000256" key="1">
    <source>
        <dbReference type="ARBA" id="ARBA00001954"/>
    </source>
</evidence>
<dbReference type="GO" id="GO:0005759">
    <property type="term" value="C:mitochondrial matrix"/>
    <property type="evidence" value="ECO:0007669"/>
    <property type="project" value="TreeGrafter"/>
</dbReference>
<dbReference type="PANTHER" id="PTHR21052:SF0">
    <property type="entry name" value="ALPHA-KETOGLUTARATE-DEPENDENT DIOXYGENASE ALKB HOMOLOG 7, MITOCHONDRIAL"/>
    <property type="match status" value="1"/>
</dbReference>
<reference evidence="3" key="1">
    <citation type="submission" date="2013-03" db="EMBL/GenBank/DDBJ databases">
        <title>The Genome Sequence of Anopheles minimus MINIMUS1.</title>
        <authorList>
            <consortium name="The Broad Institute Genomics Platform"/>
            <person name="Neafsey D.E."/>
            <person name="Walton C."/>
            <person name="Walker B."/>
            <person name="Young S.K."/>
            <person name="Zeng Q."/>
            <person name="Gargeya S."/>
            <person name="Fitzgerald M."/>
            <person name="Haas B."/>
            <person name="Abouelleil A."/>
            <person name="Allen A.W."/>
            <person name="Alvarado L."/>
            <person name="Arachchi H.M."/>
            <person name="Berlin A.M."/>
            <person name="Chapman S.B."/>
            <person name="Gainer-Dewar J."/>
            <person name="Goldberg J."/>
            <person name="Griggs A."/>
            <person name="Gujja S."/>
            <person name="Hansen M."/>
            <person name="Howarth C."/>
            <person name="Imamovic A."/>
            <person name="Ireland A."/>
            <person name="Larimer J."/>
            <person name="McCowan C."/>
            <person name="Murphy C."/>
            <person name="Pearson M."/>
            <person name="Poon T.W."/>
            <person name="Priest M."/>
            <person name="Roberts A."/>
            <person name="Saif S."/>
            <person name="Shea T."/>
            <person name="Sisk P."/>
            <person name="Sykes S."/>
            <person name="Wortman J."/>
            <person name="Nusbaum C."/>
            <person name="Birren B."/>
        </authorList>
    </citation>
    <scope>NUCLEOTIDE SEQUENCE [LARGE SCALE GENOMIC DNA]</scope>
    <source>
        <strain evidence="3">MINIMUS1</strain>
    </source>
</reference>
<dbReference type="SUPFAM" id="SSF57829">
    <property type="entry name" value="Zn-binding ribosomal proteins"/>
    <property type="match status" value="1"/>
</dbReference>
<comment type="cofactor">
    <cofactor evidence="1">
        <name>Fe(2+)</name>
        <dbReference type="ChEBI" id="CHEBI:29033"/>
    </cofactor>
</comment>
<dbReference type="Proteomes" id="UP000075920">
    <property type="component" value="Unassembled WGS sequence"/>
</dbReference>
<dbReference type="VEuPathDB" id="VectorBase:AMIN005138"/>
<organism evidence="2 3">
    <name type="scientific">Anopheles minimus</name>
    <dbReference type="NCBI Taxonomy" id="112268"/>
    <lineage>
        <taxon>Eukaryota</taxon>
        <taxon>Metazoa</taxon>
        <taxon>Ecdysozoa</taxon>
        <taxon>Arthropoda</taxon>
        <taxon>Hexapoda</taxon>
        <taxon>Insecta</taxon>
        <taxon>Pterygota</taxon>
        <taxon>Neoptera</taxon>
        <taxon>Endopterygota</taxon>
        <taxon>Diptera</taxon>
        <taxon>Nematocera</taxon>
        <taxon>Culicoidea</taxon>
        <taxon>Culicidae</taxon>
        <taxon>Anophelinae</taxon>
        <taxon>Anopheles</taxon>
    </lineage>
</organism>
<proteinExistence type="predicted"/>
<protein>
    <submittedName>
        <fullName evidence="2">Uncharacterized protein</fullName>
    </submittedName>
</protein>
<keyword evidence="3" id="KW-1185">Reference proteome</keyword>
<evidence type="ECO:0000313" key="3">
    <source>
        <dbReference type="Proteomes" id="UP000075920"/>
    </source>
</evidence>
<accession>A0A182W475</accession>
<dbReference type="GO" id="GO:0006412">
    <property type="term" value="P:translation"/>
    <property type="evidence" value="ECO:0007669"/>
    <property type="project" value="InterPro"/>
</dbReference>
<name>A0A182W475_9DIPT</name>
<dbReference type="InterPro" id="IPR032870">
    <property type="entry name" value="ALKBH7-like"/>
</dbReference>
<dbReference type="AlphaFoldDB" id="A0A182W475"/>
<dbReference type="InterPro" id="IPR011332">
    <property type="entry name" value="Ribosomal_zn-bd"/>
</dbReference>
<reference evidence="2" key="2">
    <citation type="submission" date="2020-05" db="UniProtKB">
        <authorList>
            <consortium name="EnsemblMetazoa"/>
        </authorList>
    </citation>
    <scope>IDENTIFICATION</scope>
    <source>
        <strain evidence="2">MINIMUS1</strain>
    </source>
</reference>
<dbReference type="EnsemblMetazoa" id="AMIN005138-RA">
    <property type="protein sequence ID" value="AMIN005138-PA"/>
    <property type="gene ID" value="AMIN005138"/>
</dbReference>
<dbReference type="STRING" id="112268.A0A182W475"/>
<evidence type="ECO:0000313" key="2">
    <source>
        <dbReference type="EnsemblMetazoa" id="AMIN005138-PA"/>
    </source>
</evidence>
<sequence>MSRLINQLANTLRMLENCLFGGNGFPPAALAMVQAAHVPDRGINPTSKTFSLRELIGDGMLWAVPKHRRTVEKRHKRKYGSPEYKLKVFTPKIHLRSCATCGSDHEVGVLCPTCYQKVRKETELMQEKIQNELGLEPVDKDVVVLYDRERDEQPPEFWEGKRIVEMEKPRPTWFSKNLLQKSTQSAPEPDELKPGHENCIRTGINHNPALLLRFVPELFSTRTLYQTIAPHCNNRIKSDASKNITLPDNCVTFYGQWPEEDREKFCKDMRVLDRFVDEKEENSLLEEIEPYLKRLRYEFDHWDDAIHGYRETERKHWYPANRTILDRIVSVAFDGAAMPYVHVLDLAEEGVIKPHVDSVRYCGNTIAGISLLSDSVMRLVRTNDEEQTNEEYRQIFSQGRHKKFWADILLPRRSLYVMRHTARYKFTHEILPAKESLFRDKLIKKTRRISIICRNDP</sequence>
<dbReference type="SUPFAM" id="SSF51197">
    <property type="entry name" value="Clavaminate synthase-like"/>
    <property type="match status" value="1"/>
</dbReference>